<gene>
    <name evidence="2" type="ORF">SSLN_LOCUS5214</name>
</gene>
<evidence type="ECO:0000313" key="4">
    <source>
        <dbReference type="WBParaSite" id="SSLN_0000537701-mRNA-1"/>
    </source>
</evidence>
<feature type="region of interest" description="Disordered" evidence="1">
    <location>
        <begin position="1"/>
        <end position="38"/>
    </location>
</feature>
<proteinExistence type="predicted"/>
<accession>A0A183SLW6</accession>
<evidence type="ECO:0000256" key="1">
    <source>
        <dbReference type="SAM" id="MobiDB-lite"/>
    </source>
</evidence>
<keyword evidence="3" id="KW-1185">Reference proteome</keyword>
<dbReference type="OrthoDB" id="10355159at2759"/>
<dbReference type="WBParaSite" id="SSLN_0000537701-mRNA-1">
    <property type="protein sequence ID" value="SSLN_0000537701-mRNA-1"/>
    <property type="gene ID" value="SSLN_0000537701"/>
</dbReference>
<reference evidence="4" key="1">
    <citation type="submission" date="2016-06" db="UniProtKB">
        <authorList>
            <consortium name="WormBaseParasite"/>
        </authorList>
    </citation>
    <scope>IDENTIFICATION</scope>
</reference>
<sequence>MPERDGGHDKKAHNERIKREDQEERDRMAARKASLKKEFEDQIQTRRAILQGRSEDEETVKQAYVIAAQSPPDESLQKKVQKKKEIMGFLDYVRDFQTEQKKRNVEVGRLFEEEARKVMTKQQEVRDVKARAQTIRQAETKATLLDQMRAKRKLSQFCLL</sequence>
<evidence type="ECO:0000313" key="2">
    <source>
        <dbReference type="EMBL" id="VDL91599.1"/>
    </source>
</evidence>
<dbReference type="Proteomes" id="UP000275846">
    <property type="component" value="Unassembled WGS sequence"/>
</dbReference>
<dbReference type="AlphaFoldDB" id="A0A183SLW6"/>
<dbReference type="EMBL" id="UYSU01033164">
    <property type="protein sequence ID" value="VDL91599.1"/>
    <property type="molecule type" value="Genomic_DNA"/>
</dbReference>
<organism evidence="4">
    <name type="scientific">Schistocephalus solidus</name>
    <name type="common">Tapeworm</name>
    <dbReference type="NCBI Taxonomy" id="70667"/>
    <lineage>
        <taxon>Eukaryota</taxon>
        <taxon>Metazoa</taxon>
        <taxon>Spiralia</taxon>
        <taxon>Lophotrochozoa</taxon>
        <taxon>Platyhelminthes</taxon>
        <taxon>Cestoda</taxon>
        <taxon>Eucestoda</taxon>
        <taxon>Diphyllobothriidea</taxon>
        <taxon>Diphyllobothriidae</taxon>
        <taxon>Schistocephalus</taxon>
    </lineage>
</organism>
<reference evidence="2 3" key="2">
    <citation type="submission" date="2018-11" db="EMBL/GenBank/DDBJ databases">
        <authorList>
            <consortium name="Pathogen Informatics"/>
        </authorList>
    </citation>
    <scope>NUCLEOTIDE SEQUENCE [LARGE SCALE GENOMIC DNA]</scope>
    <source>
        <strain evidence="2 3">NST_G2</strain>
    </source>
</reference>
<name>A0A183SLW6_SCHSO</name>
<protein>
    <submittedName>
        <fullName evidence="4">DUF4200 domain-containing protein</fullName>
    </submittedName>
</protein>
<evidence type="ECO:0000313" key="3">
    <source>
        <dbReference type="Proteomes" id="UP000275846"/>
    </source>
</evidence>